<dbReference type="InterPro" id="IPR036514">
    <property type="entry name" value="SGNH_hydro_sf"/>
</dbReference>
<dbReference type="Proteomes" id="UP000198727">
    <property type="component" value="Unassembled WGS sequence"/>
</dbReference>
<reference evidence="5" key="1">
    <citation type="submission" date="2016-10" db="EMBL/GenBank/DDBJ databases">
        <authorList>
            <person name="Varghese N."/>
            <person name="Submissions S."/>
        </authorList>
    </citation>
    <scope>NUCLEOTIDE SEQUENCE [LARGE SCALE GENOMIC DNA]</scope>
    <source>
        <strain evidence="5">CGMCC 4.5579</strain>
    </source>
</reference>
<gene>
    <name evidence="4" type="ORF">SAMN05421810_109166</name>
</gene>
<dbReference type="PANTHER" id="PTHR37981">
    <property type="entry name" value="LIPASE 2"/>
    <property type="match status" value="1"/>
</dbReference>
<name>A0A1I5ZG31_9PSEU</name>
<accession>A0A1I5ZG31</accession>
<dbReference type="AlphaFoldDB" id="A0A1I5ZG31"/>
<dbReference type="GO" id="GO:0006629">
    <property type="term" value="P:lipid metabolic process"/>
    <property type="evidence" value="ECO:0007669"/>
    <property type="project" value="TreeGrafter"/>
</dbReference>
<feature type="disulfide bond" evidence="2">
    <location>
        <begin position="155"/>
        <end position="167"/>
    </location>
</feature>
<feature type="disulfide bond" evidence="2">
    <location>
        <begin position="75"/>
        <end position="99"/>
    </location>
</feature>
<proteinExistence type="predicted"/>
<evidence type="ECO:0000259" key="3">
    <source>
        <dbReference type="Pfam" id="PF13472"/>
    </source>
</evidence>
<evidence type="ECO:0000256" key="1">
    <source>
        <dbReference type="PIRSR" id="PIRSR637460-1"/>
    </source>
</evidence>
<feature type="active site" description="Nucleophile" evidence="1">
    <location>
        <position position="53"/>
    </location>
</feature>
<organism evidence="4 5">
    <name type="scientific">Amycolatopsis arida</name>
    <dbReference type="NCBI Taxonomy" id="587909"/>
    <lineage>
        <taxon>Bacteria</taxon>
        <taxon>Bacillati</taxon>
        <taxon>Actinomycetota</taxon>
        <taxon>Actinomycetes</taxon>
        <taxon>Pseudonocardiales</taxon>
        <taxon>Pseudonocardiaceae</taxon>
        <taxon>Amycolatopsis</taxon>
    </lineage>
</organism>
<protein>
    <submittedName>
        <fullName evidence="4">GDSL-like Lipase/Acylhydrolase family protein</fullName>
    </submittedName>
</protein>
<dbReference type="STRING" id="587909.SAMN05421810_109166"/>
<feature type="disulfide bond" evidence="2">
    <location>
        <begin position="232"/>
        <end position="278"/>
    </location>
</feature>
<evidence type="ECO:0000313" key="5">
    <source>
        <dbReference type="Proteomes" id="UP000198727"/>
    </source>
</evidence>
<evidence type="ECO:0000313" key="4">
    <source>
        <dbReference type="EMBL" id="SFQ55380.1"/>
    </source>
</evidence>
<dbReference type="Gene3D" id="3.40.50.1110">
    <property type="entry name" value="SGNH hydrolase"/>
    <property type="match status" value="1"/>
</dbReference>
<keyword evidence="5" id="KW-1185">Reference proteome</keyword>
<dbReference type="Pfam" id="PF13472">
    <property type="entry name" value="Lipase_GDSL_2"/>
    <property type="match status" value="1"/>
</dbReference>
<dbReference type="InterPro" id="IPR013830">
    <property type="entry name" value="SGNH_hydro"/>
</dbReference>
<evidence type="ECO:0000256" key="2">
    <source>
        <dbReference type="PIRSR" id="PIRSR637460-2"/>
    </source>
</evidence>
<dbReference type="InterPro" id="IPR037460">
    <property type="entry name" value="SEST-like"/>
</dbReference>
<dbReference type="PANTHER" id="PTHR37981:SF1">
    <property type="entry name" value="SGNH HYDROLASE-TYPE ESTERASE DOMAIN-CONTAINING PROTEIN"/>
    <property type="match status" value="1"/>
</dbReference>
<keyword evidence="4" id="KW-0378">Hydrolase</keyword>
<dbReference type="EMBL" id="FOWW01000009">
    <property type="protein sequence ID" value="SFQ55380.1"/>
    <property type="molecule type" value="Genomic_DNA"/>
</dbReference>
<keyword evidence="2" id="KW-1015">Disulfide bond</keyword>
<dbReference type="GO" id="GO:0016788">
    <property type="term" value="F:hydrolase activity, acting on ester bonds"/>
    <property type="evidence" value="ECO:0007669"/>
    <property type="project" value="InterPro"/>
</dbReference>
<sequence length="358" mass="38652">MMRRFRWWFGGLVLVAVSVLVATFALLGEEPGPVDRPGPPGTGPLTVVTMGDSTLSGEGAGEYSPDTNGANGNWCHRSPNATVHHIQLPGVEARVNLACSGAPSAQVGLGEVEQWTEPSQAARLATLVKTHRVVAVVVAVGANDDPHFSRLMSDCFQAWFDDGGQPCSGRIRADWQQRLEAMVPKVVGALADIHKVLRDAGYRREDYQLVLQSYAAPIGPGIPEELRNLNGCPFRTEDLRWVSERAVVDLATYLHRAAAEAGARFLDLSRAGRGHEACTGGPDASSEWFSRLTVQWNDLTDAERARHAIQESFHPNAAGHTQFARCLSEFLLTSDPVATCRKGPDGNLHAATVVGPLH</sequence>
<dbReference type="SUPFAM" id="SSF52266">
    <property type="entry name" value="SGNH hydrolase"/>
    <property type="match status" value="1"/>
</dbReference>
<feature type="active site" evidence="1">
    <location>
        <position position="314"/>
    </location>
</feature>
<feature type="domain" description="SGNH hydrolase-type esterase" evidence="3">
    <location>
        <begin position="50"/>
        <end position="320"/>
    </location>
</feature>